<feature type="domain" description="ACT" evidence="2">
    <location>
        <begin position="76"/>
        <end position="151"/>
    </location>
</feature>
<protein>
    <recommendedName>
        <fullName evidence="1">UPF0735 ACT domain-containing protein CathTA2_2979</fullName>
    </recommendedName>
</protein>
<proteinExistence type="inferred from homology"/>
<dbReference type="Proteomes" id="UP000010716">
    <property type="component" value="Unassembled WGS sequence"/>
</dbReference>
<evidence type="ECO:0000313" key="5">
    <source>
        <dbReference type="Proteomes" id="UP000010716"/>
    </source>
</evidence>
<evidence type="ECO:0000313" key="4">
    <source>
        <dbReference type="EMBL" id="QZT33497.1"/>
    </source>
</evidence>
<dbReference type="EMBL" id="CP082237">
    <property type="protein sequence ID" value="QZT33497.1"/>
    <property type="molecule type" value="Genomic_DNA"/>
</dbReference>
<dbReference type="Gene3D" id="3.30.70.260">
    <property type="match status" value="1"/>
</dbReference>
<comment type="similarity">
    <text evidence="1">Belongs to the UPF0735 family.</text>
</comment>
<evidence type="ECO:0000313" key="6">
    <source>
        <dbReference type="Proteomes" id="UP000825179"/>
    </source>
</evidence>
<dbReference type="CDD" id="cd04888">
    <property type="entry name" value="ACT_PheB-BS"/>
    <property type="match status" value="1"/>
</dbReference>
<reference evidence="3 5" key="1">
    <citation type="journal article" date="2011" name="J. Bacteriol.">
        <title>Draft genome sequence of the thermoalkaliphilic Caldalkalibacillus thermarum strain TA2.A1.</title>
        <authorList>
            <person name="Kalamorz F."/>
            <person name="Keis S."/>
            <person name="McMillan D.G."/>
            <person name="Olsson K."/>
            <person name="Stanton J.A."/>
            <person name="Stockwell P."/>
            <person name="Black M.A."/>
            <person name="Klingeman D.M."/>
            <person name="Land M.L."/>
            <person name="Han C.S."/>
            <person name="Martin S.L."/>
            <person name="Becher S.A."/>
            <person name="Peddie C.J."/>
            <person name="Morgan H.W."/>
            <person name="Matthies D."/>
            <person name="Preiss L."/>
            <person name="Meier T."/>
            <person name="Brown S.D."/>
            <person name="Cook G.M."/>
        </authorList>
    </citation>
    <scope>NUCLEOTIDE SEQUENCE [LARGE SCALE GENOMIC DNA]</scope>
    <source>
        <strain evidence="3 5">TA2.A1</strain>
    </source>
</reference>
<dbReference type="KEGG" id="cthu:HUR95_14805"/>
<reference evidence="4 6" key="2">
    <citation type="journal article" date="2020" name="Extremophiles">
        <title>Genomic analysis of Caldalkalibacillus thermarum TA2.A1 reveals aerobic alkaliphilic metabolism and evolutionary hallmarks linking alkaliphilic bacteria and plant life.</title>
        <authorList>
            <person name="de Jong S.I."/>
            <person name="van den Broek M.A."/>
            <person name="Merkel A.Y."/>
            <person name="de la Torre Cortes P."/>
            <person name="Kalamorz F."/>
            <person name="Cook G.M."/>
            <person name="van Loosdrecht M.C.M."/>
            <person name="McMillan D.G.G."/>
        </authorList>
    </citation>
    <scope>NUCLEOTIDE SEQUENCE [LARGE SCALE GENOMIC DNA]</scope>
    <source>
        <strain evidence="4 6">TA2.A1</strain>
    </source>
</reference>
<organism evidence="3 5">
    <name type="scientific">Caldalkalibacillus thermarum (strain TA2.A1)</name>
    <dbReference type="NCBI Taxonomy" id="986075"/>
    <lineage>
        <taxon>Bacteria</taxon>
        <taxon>Bacillati</taxon>
        <taxon>Bacillota</taxon>
        <taxon>Bacilli</taxon>
        <taxon>Bacillales</taxon>
        <taxon>Bacillaceae</taxon>
        <taxon>Caldalkalibacillus</taxon>
    </lineage>
</organism>
<dbReference type="EMBL" id="AFCE01000164">
    <property type="protein sequence ID" value="EGL81616.1"/>
    <property type="molecule type" value="Genomic_DNA"/>
</dbReference>
<dbReference type="OrthoDB" id="9788773at2"/>
<dbReference type="Proteomes" id="UP000825179">
    <property type="component" value="Chromosome"/>
</dbReference>
<dbReference type="AlphaFoldDB" id="F5LAP4"/>
<evidence type="ECO:0000259" key="2">
    <source>
        <dbReference type="PROSITE" id="PS51671"/>
    </source>
</evidence>
<sequence>MAVHNTRDKDTFYLIRADILPESMQKTIEAKKLLETGVVHSIQEAVERVKLSRSAFYKYKDAIFPFNAAMKQKIITISVNLEHRTGVLSRMLSYIAQNRGNILTINQSIPLQGLAHVILSIDTAQMDMDATQLAEGLKGLDGVQKVMIIGQET</sequence>
<dbReference type="InterPro" id="IPR045865">
    <property type="entry name" value="ACT-like_dom_sf"/>
</dbReference>
<dbReference type="PROSITE" id="PS51671">
    <property type="entry name" value="ACT"/>
    <property type="match status" value="1"/>
</dbReference>
<name>F5LAP4_CALTT</name>
<dbReference type="InterPro" id="IPR008310">
    <property type="entry name" value="UPF0735_ACT_dom-cont"/>
</dbReference>
<keyword evidence="6" id="KW-1185">Reference proteome</keyword>
<dbReference type="NCBIfam" id="NF003361">
    <property type="entry name" value="PRK04435.1"/>
    <property type="match status" value="1"/>
</dbReference>
<dbReference type="InterPro" id="IPR002912">
    <property type="entry name" value="ACT_dom"/>
</dbReference>
<gene>
    <name evidence="3" type="ORF">CathTA2_2979</name>
    <name evidence="4" type="ORF">HUR95_14805</name>
</gene>
<dbReference type="RefSeq" id="WP_007506345.1">
    <property type="nucleotide sequence ID" value="NZ_AFCE01000164.1"/>
</dbReference>
<evidence type="ECO:0000313" key="3">
    <source>
        <dbReference type="EMBL" id="EGL81616.1"/>
    </source>
</evidence>
<dbReference type="HAMAP" id="MF_00707">
    <property type="entry name" value="UPF0735"/>
    <property type="match status" value="1"/>
</dbReference>
<dbReference type="eggNOG" id="COG4492">
    <property type="taxonomic scope" value="Bacteria"/>
</dbReference>
<accession>F5LAP4</accession>
<evidence type="ECO:0000256" key="1">
    <source>
        <dbReference type="HAMAP-Rule" id="MF_00707"/>
    </source>
</evidence>
<reference evidence="4" key="3">
    <citation type="submission" date="2021-08" db="EMBL/GenBank/DDBJ databases">
        <authorList>
            <person name="de Jong S."/>
            <person name="van den Broek M."/>
            <person name="Merkel A."/>
            <person name="de la Torre Cortes P."/>
            <person name="Kalamorz F."/>
            <person name="Cook G."/>
            <person name="van Loosdrecht M."/>
            <person name="McMillan D."/>
        </authorList>
    </citation>
    <scope>NUCLEOTIDE SEQUENCE</scope>
    <source>
        <strain evidence="4">TA2.A1</strain>
    </source>
</reference>
<dbReference type="SUPFAM" id="SSF55021">
    <property type="entry name" value="ACT-like"/>
    <property type="match status" value="1"/>
</dbReference>
<dbReference type="PIRSF" id="PIRSF025624">
    <property type="entry name" value="ACT_PheB"/>
    <property type="match status" value="1"/>
</dbReference>